<comment type="caution">
    <text evidence="1">The sequence shown here is derived from an EMBL/GenBank/DDBJ whole genome shotgun (WGS) entry which is preliminary data.</text>
</comment>
<evidence type="ECO:0000313" key="2">
    <source>
        <dbReference type="Proteomes" id="UP001062846"/>
    </source>
</evidence>
<dbReference type="EMBL" id="CM046398">
    <property type="protein sequence ID" value="KAI8530424.1"/>
    <property type="molecule type" value="Genomic_DNA"/>
</dbReference>
<dbReference type="Proteomes" id="UP001062846">
    <property type="component" value="Chromosome 11"/>
</dbReference>
<sequence>MIRLFRYDNDRIKNSELVEYANVQEQLNHWTIPPVHPSTIYGHGIFELKSSMAIKTMERTESLELNDKIINLMDRTDLLAHMGITNMCILV</sequence>
<protein>
    <submittedName>
        <fullName evidence="1">Uncharacterized protein</fullName>
    </submittedName>
</protein>
<organism evidence="1 2">
    <name type="scientific">Rhododendron molle</name>
    <name type="common">Chinese azalea</name>
    <name type="synonym">Azalea mollis</name>
    <dbReference type="NCBI Taxonomy" id="49168"/>
    <lineage>
        <taxon>Eukaryota</taxon>
        <taxon>Viridiplantae</taxon>
        <taxon>Streptophyta</taxon>
        <taxon>Embryophyta</taxon>
        <taxon>Tracheophyta</taxon>
        <taxon>Spermatophyta</taxon>
        <taxon>Magnoliopsida</taxon>
        <taxon>eudicotyledons</taxon>
        <taxon>Gunneridae</taxon>
        <taxon>Pentapetalae</taxon>
        <taxon>asterids</taxon>
        <taxon>Ericales</taxon>
        <taxon>Ericaceae</taxon>
        <taxon>Ericoideae</taxon>
        <taxon>Rhodoreae</taxon>
        <taxon>Rhododendron</taxon>
    </lineage>
</organism>
<evidence type="ECO:0000313" key="1">
    <source>
        <dbReference type="EMBL" id="KAI8530424.1"/>
    </source>
</evidence>
<gene>
    <name evidence="1" type="ORF">RHMOL_Rhmol11G0057000</name>
</gene>
<keyword evidence="2" id="KW-1185">Reference proteome</keyword>
<reference evidence="1" key="1">
    <citation type="submission" date="2022-02" db="EMBL/GenBank/DDBJ databases">
        <title>Plant Genome Project.</title>
        <authorList>
            <person name="Zhang R.-G."/>
        </authorList>
    </citation>
    <scope>NUCLEOTIDE SEQUENCE</scope>
    <source>
        <strain evidence="1">AT1</strain>
    </source>
</reference>
<accession>A0ACC0LQ00</accession>
<name>A0ACC0LQ00_RHOML</name>
<proteinExistence type="predicted"/>